<feature type="transmembrane region" description="Helical" evidence="1">
    <location>
        <begin position="6"/>
        <end position="22"/>
    </location>
</feature>
<comment type="caution">
    <text evidence="2">The sequence shown here is derived from an EMBL/GenBank/DDBJ whole genome shotgun (WGS) entry which is preliminary data.</text>
</comment>
<organism evidence="2 3">
    <name type="scientific">Holtiella tumoricola</name>
    <dbReference type="NCBI Taxonomy" id="3018743"/>
    <lineage>
        <taxon>Bacteria</taxon>
        <taxon>Bacillati</taxon>
        <taxon>Bacillota</taxon>
        <taxon>Clostridia</taxon>
        <taxon>Lachnospirales</taxon>
        <taxon>Cellulosilyticaceae</taxon>
        <taxon>Holtiella</taxon>
    </lineage>
</organism>
<feature type="transmembrane region" description="Helical" evidence="1">
    <location>
        <begin position="110"/>
        <end position="131"/>
    </location>
</feature>
<dbReference type="EMBL" id="JAQIFT010000059">
    <property type="protein sequence ID" value="MDA3733027.1"/>
    <property type="molecule type" value="Genomic_DNA"/>
</dbReference>
<sequence>MNIFFGVILGGLFGAVLYYVGASHPQKLLSMLRFQDLSLMKIIFFAIGFASVLLSIASLVGIFDPSHLSIKSTHLGVVIGGLIFGIGFGGLGTCPGTCVVATSSGGFKKAIVAVLGGLIGAFVFSISYGPLKNMGLFDTMSLGKLTWFNISDQFPSVFSIGYSGLLGVGILFMLIAVSLPLHPFTKNKN</sequence>
<reference evidence="2" key="1">
    <citation type="journal article" date="2023" name="Int. J. Syst. Evol. Microbiol.">
        <title>&lt;i&gt;Holtiella tumoricola&lt;/i&gt; gen. nov. sp. nov., isolated from a human clinical sample.</title>
        <authorList>
            <person name="Allen-Vercoe E."/>
            <person name="Daigneault M.C."/>
            <person name="Vancuren S.J."/>
            <person name="Cochrane K."/>
            <person name="O'Neal L.L."/>
            <person name="Sankaranarayanan K."/>
            <person name="Lawson P.A."/>
        </authorList>
    </citation>
    <scope>NUCLEOTIDE SEQUENCE</scope>
    <source>
        <strain evidence="2">CC70A</strain>
    </source>
</reference>
<evidence type="ECO:0000256" key="1">
    <source>
        <dbReference type="SAM" id="Phobius"/>
    </source>
</evidence>
<accession>A0AA42DP78</accession>
<feature type="transmembrane region" description="Helical" evidence="1">
    <location>
        <begin position="75"/>
        <end position="98"/>
    </location>
</feature>
<gene>
    <name evidence="2" type="ORF">PBV87_16245</name>
</gene>
<evidence type="ECO:0000313" key="3">
    <source>
        <dbReference type="Proteomes" id="UP001169242"/>
    </source>
</evidence>
<dbReference type="Proteomes" id="UP001169242">
    <property type="component" value="Unassembled WGS sequence"/>
</dbReference>
<dbReference type="InterPro" id="IPR007272">
    <property type="entry name" value="Sulf_transp_TsuA/YedE"/>
</dbReference>
<evidence type="ECO:0000313" key="2">
    <source>
        <dbReference type="EMBL" id="MDA3733027.1"/>
    </source>
</evidence>
<keyword evidence="1" id="KW-0812">Transmembrane</keyword>
<keyword evidence="1" id="KW-0472">Membrane</keyword>
<protein>
    <submittedName>
        <fullName evidence="2">YeeE/YedE thiosulfate transporter family protein</fullName>
    </submittedName>
</protein>
<keyword evidence="3" id="KW-1185">Reference proteome</keyword>
<feature type="transmembrane region" description="Helical" evidence="1">
    <location>
        <begin position="42"/>
        <end position="63"/>
    </location>
</feature>
<feature type="transmembrane region" description="Helical" evidence="1">
    <location>
        <begin position="160"/>
        <end position="181"/>
    </location>
</feature>
<keyword evidence="1" id="KW-1133">Transmembrane helix</keyword>
<dbReference type="Pfam" id="PF04143">
    <property type="entry name" value="Sulf_transp"/>
    <property type="match status" value="1"/>
</dbReference>
<dbReference type="AlphaFoldDB" id="A0AA42DP78"/>
<name>A0AA42DP78_9FIRM</name>
<dbReference type="RefSeq" id="WP_271012965.1">
    <property type="nucleotide sequence ID" value="NZ_JAQIFT010000059.1"/>
</dbReference>
<proteinExistence type="predicted"/>